<gene>
    <name evidence="2" type="ORF">TICRE_12810</name>
</gene>
<dbReference type="InterPro" id="IPR055729">
    <property type="entry name" value="DUF7305"/>
</dbReference>
<evidence type="ECO:0000313" key="2">
    <source>
        <dbReference type="EMBL" id="OLS02741.1"/>
    </source>
</evidence>
<dbReference type="Proteomes" id="UP000186112">
    <property type="component" value="Unassembled WGS sequence"/>
</dbReference>
<dbReference type="RefSeq" id="WP_075726271.1">
    <property type="nucleotide sequence ID" value="NZ_LTDM01000019.1"/>
</dbReference>
<accession>A0A1U7M630</accession>
<keyword evidence="3" id="KW-1185">Reference proteome</keyword>
<name>A0A1U7M630_TISCR</name>
<comment type="caution">
    <text evidence="2">The sequence shown here is derived from an EMBL/GenBank/DDBJ whole genome shotgun (WGS) entry which is preliminary data.</text>
</comment>
<dbReference type="AlphaFoldDB" id="A0A1U7M630"/>
<reference evidence="2 3" key="1">
    <citation type="submission" date="2016-02" db="EMBL/GenBank/DDBJ databases">
        <title>Genome sequence of Tissierella creatinophila DSM 6911.</title>
        <authorList>
            <person name="Poehlein A."/>
            <person name="Daniel R."/>
        </authorList>
    </citation>
    <scope>NUCLEOTIDE SEQUENCE [LARGE SCALE GENOMIC DNA]</scope>
    <source>
        <strain evidence="2 3">DSM 6911</strain>
    </source>
</reference>
<evidence type="ECO:0000313" key="3">
    <source>
        <dbReference type="Proteomes" id="UP000186112"/>
    </source>
</evidence>
<dbReference type="EMBL" id="LTDM01000019">
    <property type="protein sequence ID" value="OLS02741.1"/>
    <property type="molecule type" value="Genomic_DNA"/>
</dbReference>
<proteinExistence type="predicted"/>
<dbReference type="Pfam" id="PF23981">
    <property type="entry name" value="DUF7305"/>
    <property type="match status" value="2"/>
</dbReference>
<evidence type="ECO:0000259" key="1">
    <source>
        <dbReference type="Pfam" id="PF23981"/>
    </source>
</evidence>
<dbReference type="OrthoDB" id="2588291at2"/>
<organism evidence="2 3">
    <name type="scientific">Tissierella creatinophila DSM 6911</name>
    <dbReference type="NCBI Taxonomy" id="1123403"/>
    <lineage>
        <taxon>Bacteria</taxon>
        <taxon>Bacillati</taxon>
        <taxon>Bacillota</taxon>
        <taxon>Tissierellia</taxon>
        <taxon>Tissierellales</taxon>
        <taxon>Tissierellaceae</taxon>
        <taxon>Tissierella</taxon>
    </lineage>
</organism>
<feature type="domain" description="DUF7305" evidence="1">
    <location>
        <begin position="249"/>
        <end position="360"/>
    </location>
</feature>
<feature type="domain" description="DUF7305" evidence="1">
    <location>
        <begin position="361"/>
        <end position="414"/>
    </location>
</feature>
<protein>
    <recommendedName>
        <fullName evidence="1">DUF7305 domain-containing protein</fullName>
    </recommendedName>
</protein>
<sequence length="438" mass="48329">MKNRKGSTLILTLMVFVFLSILATATVSFMVSENNQSIAHKDKIEAYYIARSGAEAVEAAILSITDEKEKENLLKNLPKNVDISGMDLKSNELLEVKVKQEDNIIVIESKGIVGKGSEIVEKVMESTTESEGDVISNIDSVIFSNTNMVFESNTQNNITGNIGTNSLKNDTIKFTSGFNKNITIKIPFGADSSKIINKPSTNKDIPNIEYIEKRNYPLYNFPQYPIDLLNKGIIKTNWDNSNPIINSSSYYDSIIVDQDYSLTIDANKSDVILRVKDFNVSQGHLKILGHKDVKIFIENFISLKGSFNNENNNKNVEIYYNGDKEMNIMNETKINGSIYLKSADFNLGNGGSINGNIISGGKKISISGGTYIQDGLIYAPNAKLTLTAGGKINGAIICNDFNMSGGGSITYSPQYIDSVSVKFPSTNKKTVFKNSYYK</sequence>